<dbReference type="EMBL" id="CP001674">
    <property type="protein sequence ID" value="ACT50748.1"/>
    <property type="molecule type" value="Genomic_DNA"/>
</dbReference>
<dbReference type="Gene3D" id="3.30.470.20">
    <property type="entry name" value="ATP-grasp fold, B domain"/>
    <property type="match status" value="1"/>
</dbReference>
<dbReference type="GO" id="GO:0046872">
    <property type="term" value="F:metal ion binding"/>
    <property type="evidence" value="ECO:0007669"/>
    <property type="project" value="InterPro"/>
</dbReference>
<dbReference type="SUPFAM" id="SSF56059">
    <property type="entry name" value="Glutathione synthetase ATP-binding domain-like"/>
    <property type="match status" value="1"/>
</dbReference>
<reference evidence="3" key="1">
    <citation type="submission" date="2009-07" db="EMBL/GenBank/DDBJ databases">
        <title>Complete sequence of chromosome of Methylovorus sp. SIP3-4.</title>
        <authorList>
            <person name="Lucas S."/>
            <person name="Copeland A."/>
            <person name="Lapidus A."/>
            <person name="Glavina del Rio T."/>
            <person name="Tice H."/>
            <person name="Bruce D."/>
            <person name="Goodwin L."/>
            <person name="Pitluck S."/>
            <person name="Clum A."/>
            <person name="Larimer F."/>
            <person name="Land M."/>
            <person name="Hauser L."/>
            <person name="Kyrpides N."/>
            <person name="Mikhailova N."/>
            <person name="Kayluzhnaya M."/>
            <person name="Chistoserdova L."/>
        </authorList>
    </citation>
    <scope>NUCLEOTIDE SEQUENCE [LARGE SCALE GENOMIC DNA]</scope>
    <source>
        <strain evidence="3">SIP3-4</strain>
    </source>
</reference>
<protein>
    <recommendedName>
        <fullName evidence="1">ATP-grasp fold PylC-type domain-containing protein</fullName>
    </recommendedName>
</protein>
<dbReference type="AlphaFoldDB" id="C6XDX3"/>
<dbReference type="OrthoDB" id="5572734at2"/>
<evidence type="ECO:0000313" key="3">
    <source>
        <dbReference type="Proteomes" id="UP000002743"/>
    </source>
</evidence>
<dbReference type="STRING" id="582744.Msip34_1503"/>
<evidence type="ECO:0000313" key="2">
    <source>
        <dbReference type="EMBL" id="ACT50748.1"/>
    </source>
</evidence>
<name>C6XDX3_METGS</name>
<dbReference type="RefSeq" id="WP_015830185.1">
    <property type="nucleotide sequence ID" value="NC_012969.1"/>
</dbReference>
<dbReference type="HOGENOM" id="CLU_057102_1_0_4"/>
<dbReference type="GO" id="GO:0005524">
    <property type="term" value="F:ATP binding"/>
    <property type="evidence" value="ECO:0007669"/>
    <property type="project" value="InterPro"/>
</dbReference>
<proteinExistence type="predicted"/>
<dbReference type="Proteomes" id="UP000002743">
    <property type="component" value="Chromosome"/>
</dbReference>
<dbReference type="InterPro" id="IPR016677">
    <property type="entry name" value="UCP016817_carboligase"/>
</dbReference>
<gene>
    <name evidence="2" type="ordered locus">Msip34_1503</name>
</gene>
<dbReference type="InterPro" id="IPR003806">
    <property type="entry name" value="ATP-grasp_PylC-type"/>
</dbReference>
<dbReference type="eggNOG" id="COG2232">
    <property type="taxonomic scope" value="Bacteria"/>
</dbReference>
<keyword evidence="3" id="KW-1185">Reference proteome</keyword>
<organism evidence="2 3">
    <name type="scientific">Methylovorus glucosotrophus (strain SIP3-4)</name>
    <dbReference type="NCBI Taxonomy" id="582744"/>
    <lineage>
        <taxon>Bacteria</taxon>
        <taxon>Pseudomonadati</taxon>
        <taxon>Pseudomonadota</taxon>
        <taxon>Betaproteobacteria</taxon>
        <taxon>Nitrosomonadales</taxon>
        <taxon>Methylophilaceae</taxon>
        <taxon>Methylovorus</taxon>
    </lineage>
</organism>
<dbReference type="KEGG" id="mei:Msip34_1503"/>
<dbReference type="Pfam" id="PF02655">
    <property type="entry name" value="ATP-grasp_3"/>
    <property type="match status" value="1"/>
</dbReference>
<dbReference type="PIRSF" id="PIRSF016817">
    <property type="entry name" value="UCP016817_carboligase"/>
    <property type="match status" value="1"/>
</dbReference>
<evidence type="ECO:0000259" key="1">
    <source>
        <dbReference type="Pfam" id="PF02655"/>
    </source>
</evidence>
<feature type="domain" description="ATP-grasp fold PylC-type" evidence="1">
    <location>
        <begin position="116"/>
        <end position="262"/>
    </location>
</feature>
<accession>C6XDX3</accession>
<sequence length="388" mass="41641">MAAIARPYVAAASAAGYHVLAADVFGDEDTRAASAALLVLPYRDGGFTEDAIRHTLIPALSLHQVPYLLYGSGFETNPSLLDLLTPHTAILGNTSSTISRCKSPRDFYASCLALDIPVPDTRFALQSLIDEPLDAWLCKRAGHAGGMHVTPVAAGMPEPEVDVYFQRKIAGQPVSLLFLAHDDQVHIVGFQRQLVCPHGSLPYRYAGLVGPLTLAPGVQDALVQAASRLTSHYGLRGLNSLDAIMVEDAIFVLEINPRLSASLALYEHQAQWLRAHVATCLGEPQVNIPAAAPSGVGQVRANLVCYSPIDVEVPAGFAWPSWVVDRPPAGTRIQQHMPLCTIVATARNDREAEHLARQRAQVLSEALNNIEPSGESHESSSFGCQSLA</sequence>
<reference evidence="2 3" key="2">
    <citation type="journal article" date="2011" name="J. Bacteriol.">
        <title>Genomes of three methylotrophs from a single niche uncover genetic and metabolic divergence of Methylophilaceae.</title>
        <authorList>
            <person name="Lapidus A."/>
            <person name="Clum A."/>
            <person name="Labutti K."/>
            <person name="Kaluzhnaya M.G."/>
            <person name="Lim S."/>
            <person name="Beck D.A."/>
            <person name="Glavina Del Rio T."/>
            <person name="Nolan M."/>
            <person name="Mavromatis K."/>
            <person name="Huntemann M."/>
            <person name="Lucas S."/>
            <person name="Lidstrom M.E."/>
            <person name="Ivanova N."/>
            <person name="Chistoserdova L."/>
        </authorList>
    </citation>
    <scope>NUCLEOTIDE SEQUENCE [LARGE SCALE GENOMIC DNA]</scope>
    <source>
        <strain evidence="2 3">SIP3-4</strain>
    </source>
</reference>